<evidence type="ECO:0000313" key="3">
    <source>
        <dbReference type="EMBL" id="CAD9385684.1"/>
    </source>
</evidence>
<dbReference type="EMBL" id="HBGS01010186">
    <property type="protein sequence ID" value="CAD9385684.1"/>
    <property type="molecule type" value="Transcribed_RNA"/>
</dbReference>
<dbReference type="SMART" id="SM00239">
    <property type="entry name" value="C2"/>
    <property type="match status" value="1"/>
</dbReference>
<dbReference type="AlphaFoldDB" id="A0A7S2FBC1"/>
<proteinExistence type="predicted"/>
<reference evidence="3" key="1">
    <citation type="submission" date="2021-01" db="EMBL/GenBank/DDBJ databases">
        <authorList>
            <person name="Corre E."/>
            <person name="Pelletier E."/>
            <person name="Niang G."/>
            <person name="Scheremetjew M."/>
            <person name="Finn R."/>
            <person name="Kale V."/>
            <person name="Holt S."/>
            <person name="Cochrane G."/>
            <person name="Meng A."/>
            <person name="Brown T."/>
            <person name="Cohen L."/>
        </authorList>
    </citation>
    <scope>NUCLEOTIDE SEQUENCE</scope>
    <source>
        <strain evidence="3">CCMP1381</strain>
    </source>
</reference>
<dbReference type="Pfam" id="PF00168">
    <property type="entry name" value="C2"/>
    <property type="match status" value="1"/>
</dbReference>
<evidence type="ECO:0000259" key="2">
    <source>
        <dbReference type="SMART" id="SM00239"/>
    </source>
</evidence>
<name>A0A7S2FBC1_9STRA</name>
<evidence type="ECO:0000256" key="1">
    <source>
        <dbReference type="SAM" id="MobiDB-lite"/>
    </source>
</evidence>
<dbReference type="Gene3D" id="2.60.40.150">
    <property type="entry name" value="C2 domain"/>
    <property type="match status" value="1"/>
</dbReference>
<gene>
    <name evidence="3" type="ORF">DSPE1174_LOCUS5373</name>
</gene>
<feature type="compositionally biased region" description="Polar residues" evidence="1">
    <location>
        <begin position="13"/>
        <end position="26"/>
    </location>
</feature>
<dbReference type="CDD" id="cd00030">
    <property type="entry name" value="C2"/>
    <property type="match status" value="1"/>
</dbReference>
<protein>
    <recommendedName>
        <fullName evidence="2">C2 domain-containing protein</fullName>
    </recommendedName>
</protein>
<dbReference type="SUPFAM" id="SSF49562">
    <property type="entry name" value="C2 domain (Calcium/lipid-binding domain, CaLB)"/>
    <property type="match status" value="1"/>
</dbReference>
<organism evidence="3">
    <name type="scientific">Octactis speculum</name>
    <dbReference type="NCBI Taxonomy" id="3111310"/>
    <lineage>
        <taxon>Eukaryota</taxon>
        <taxon>Sar</taxon>
        <taxon>Stramenopiles</taxon>
        <taxon>Ochrophyta</taxon>
        <taxon>Dictyochophyceae</taxon>
        <taxon>Dictyochales</taxon>
        <taxon>Dictyochaceae</taxon>
        <taxon>Octactis</taxon>
    </lineage>
</organism>
<dbReference type="InterPro" id="IPR035892">
    <property type="entry name" value="C2_domain_sf"/>
</dbReference>
<sequence>MAQNAGARRFSKRYSTSKPSGLSPNVTKAPAKRESIVDFVVRSISTDSRASLDAYSLEARKYPDPVIFQGTRTLSQCSETQREALETLFRLFQPDDALNELTLDDLRKAYEKMGMIVNDDIKKHIEQLNRKSEKGENKLSTQTFAKGILNGSSHLFNTIFRPETDGIPGILDANMGRQTTMSPLRQDSVGGSIGSIKEVSDEVSDEEDVDEKKLDAELDDTSTAHVLSQFKLPYRVPRPDIFSPPMLKIHVVDAIGIESSGIMSGVMKRLDTSVEVRLGSTTKMTKIVTNSNKPVWNEEITISNPVMTEELELTVINSFFRTSHIGKTKRSVIHMKHNGERISIQAPLSLNKADKSKMMINYSLELHDECKNWIDAETAARESSQAKLPRCCVVC</sequence>
<feature type="domain" description="C2" evidence="2">
    <location>
        <begin position="246"/>
        <end position="344"/>
    </location>
</feature>
<feature type="region of interest" description="Disordered" evidence="1">
    <location>
        <begin position="1"/>
        <end position="29"/>
    </location>
</feature>
<dbReference type="InterPro" id="IPR000008">
    <property type="entry name" value="C2_dom"/>
</dbReference>
<accession>A0A7S2FBC1</accession>